<dbReference type="GO" id="GO:0009279">
    <property type="term" value="C:cell outer membrane"/>
    <property type="evidence" value="ECO:0007669"/>
    <property type="project" value="UniProtKB-SubCell"/>
</dbReference>
<evidence type="ECO:0000256" key="7">
    <source>
        <dbReference type="ARBA" id="ARBA00023065"/>
    </source>
</evidence>
<keyword evidence="8" id="KW-0626">Porin</keyword>
<dbReference type="GO" id="GO:0034220">
    <property type="term" value="P:monoatomic ion transmembrane transport"/>
    <property type="evidence" value="ECO:0007669"/>
    <property type="project" value="InterPro"/>
</dbReference>
<feature type="domain" description="Porin" evidence="12">
    <location>
        <begin position="8"/>
        <end position="327"/>
    </location>
</feature>
<dbReference type="Proteomes" id="UP000484015">
    <property type="component" value="Unassembled WGS sequence"/>
</dbReference>
<dbReference type="SUPFAM" id="SSF56935">
    <property type="entry name" value="Porins"/>
    <property type="match status" value="1"/>
</dbReference>
<dbReference type="InterPro" id="IPR001702">
    <property type="entry name" value="Porin_Gram-ve"/>
</dbReference>
<dbReference type="InterPro" id="IPR033900">
    <property type="entry name" value="Gram_neg_porin_domain"/>
</dbReference>
<keyword evidence="14" id="KW-1185">Reference proteome</keyword>
<keyword evidence="9" id="KW-0472">Membrane</keyword>
<feature type="chain" id="PRO_5026871387" evidence="11">
    <location>
        <begin position="21"/>
        <end position="354"/>
    </location>
</feature>
<dbReference type="InterPro" id="IPR023614">
    <property type="entry name" value="Porin_dom_sf"/>
</dbReference>
<proteinExistence type="predicted"/>
<sequence>MKKTLISLAVLGAVSGVAHAQSSVTIYGIVDAGLVSERGGKAGNVTKVTSGVGSASRIGFRGTEDLGGGLSAVFTLEGGFAADTGVGDAAGLFQRQSFVGLVSKDAGALTLGRQYSPLYNALSQVADPFGAGLAGSAKNLFAASGGNVRYSNAVNYKSPALNGFAVELQYGLGEQSQAKAGRQLGAGLSYENGPLKARLAYNNRNNNTVGAAPVGIGHNTLFAANYDFGKVKAFFAYEDDKGALSSAIPNPTAYTAAAVASSKDSDTTLVGLTAPVGANGTVIASYIHKDDNEAANRDADQWALGYSYALSKRTSTYVAYAKIKNKRGASYTVGNNSEVGTGDKAFNLGIKHTF</sequence>
<dbReference type="PRINTS" id="PR00182">
    <property type="entry name" value="ECOLNEIPORIN"/>
</dbReference>
<comment type="caution">
    <text evidence="13">The sequence shown here is derived from an EMBL/GenBank/DDBJ whole genome shotgun (WGS) entry which is preliminary data.</text>
</comment>
<comment type="subcellular location">
    <subcellularLocation>
        <location evidence="1">Cell outer membrane</location>
        <topology evidence="1">Multi-pass membrane protein</topology>
    </subcellularLocation>
</comment>
<dbReference type="RefSeq" id="WP_155438286.1">
    <property type="nucleotide sequence ID" value="NZ_WNLA01000003.1"/>
</dbReference>
<evidence type="ECO:0000313" key="14">
    <source>
        <dbReference type="Proteomes" id="UP000484015"/>
    </source>
</evidence>
<evidence type="ECO:0000256" key="10">
    <source>
        <dbReference type="ARBA" id="ARBA00023237"/>
    </source>
</evidence>
<dbReference type="Gene3D" id="2.40.160.10">
    <property type="entry name" value="Porin"/>
    <property type="match status" value="1"/>
</dbReference>
<protein>
    <submittedName>
        <fullName evidence="13">Porin</fullName>
    </submittedName>
</protein>
<dbReference type="EMBL" id="WNLA01000003">
    <property type="protein sequence ID" value="MTW01892.1"/>
    <property type="molecule type" value="Genomic_DNA"/>
</dbReference>
<keyword evidence="3" id="KW-0813">Transport</keyword>
<evidence type="ECO:0000256" key="2">
    <source>
        <dbReference type="ARBA" id="ARBA00011233"/>
    </source>
</evidence>
<evidence type="ECO:0000256" key="11">
    <source>
        <dbReference type="SAM" id="SignalP"/>
    </source>
</evidence>
<keyword evidence="6 11" id="KW-0732">Signal</keyword>
<dbReference type="GO" id="GO:0015288">
    <property type="term" value="F:porin activity"/>
    <property type="evidence" value="ECO:0007669"/>
    <property type="project" value="UniProtKB-KW"/>
</dbReference>
<dbReference type="InterPro" id="IPR002299">
    <property type="entry name" value="Porin_Neis"/>
</dbReference>
<dbReference type="OrthoDB" id="5289162at2"/>
<keyword evidence="5" id="KW-0812">Transmembrane</keyword>
<accession>A0A6L6PYV0</accession>
<evidence type="ECO:0000256" key="1">
    <source>
        <dbReference type="ARBA" id="ARBA00004571"/>
    </source>
</evidence>
<feature type="signal peptide" evidence="11">
    <location>
        <begin position="1"/>
        <end position="20"/>
    </location>
</feature>
<evidence type="ECO:0000256" key="9">
    <source>
        <dbReference type="ARBA" id="ARBA00023136"/>
    </source>
</evidence>
<dbReference type="AlphaFoldDB" id="A0A6L6PYV0"/>
<evidence type="ECO:0000256" key="3">
    <source>
        <dbReference type="ARBA" id="ARBA00022448"/>
    </source>
</evidence>
<evidence type="ECO:0000256" key="5">
    <source>
        <dbReference type="ARBA" id="ARBA00022692"/>
    </source>
</evidence>
<dbReference type="PANTHER" id="PTHR34501:SF9">
    <property type="entry name" value="MAJOR OUTER MEMBRANE PROTEIN P.IA"/>
    <property type="match status" value="1"/>
</dbReference>
<reference evidence="13 14" key="1">
    <citation type="submission" date="2019-11" db="EMBL/GenBank/DDBJ databases">
        <title>Type strains purchased from KCTC, JCM and DSMZ.</title>
        <authorList>
            <person name="Lu H."/>
        </authorList>
    </citation>
    <scope>NUCLEOTIDE SEQUENCE [LARGE SCALE GENOMIC DNA]</scope>
    <source>
        <strain evidence="13 14">KCTC 42409</strain>
    </source>
</reference>
<comment type="subunit">
    <text evidence="2">Homotrimer.</text>
</comment>
<dbReference type="GO" id="GO:0046930">
    <property type="term" value="C:pore complex"/>
    <property type="evidence" value="ECO:0007669"/>
    <property type="project" value="UniProtKB-KW"/>
</dbReference>
<keyword evidence="7" id="KW-0406">Ion transport</keyword>
<dbReference type="InterPro" id="IPR050298">
    <property type="entry name" value="Gram-neg_bact_OMP"/>
</dbReference>
<evidence type="ECO:0000259" key="12">
    <source>
        <dbReference type="Pfam" id="PF13609"/>
    </source>
</evidence>
<organism evidence="13 14">
    <name type="scientific">Pseudoduganella ginsengisoli</name>
    <dbReference type="NCBI Taxonomy" id="1462440"/>
    <lineage>
        <taxon>Bacteria</taxon>
        <taxon>Pseudomonadati</taxon>
        <taxon>Pseudomonadota</taxon>
        <taxon>Betaproteobacteria</taxon>
        <taxon>Burkholderiales</taxon>
        <taxon>Oxalobacteraceae</taxon>
        <taxon>Telluria group</taxon>
        <taxon>Pseudoduganella</taxon>
    </lineage>
</organism>
<dbReference type="Pfam" id="PF13609">
    <property type="entry name" value="Porin_4"/>
    <property type="match status" value="1"/>
</dbReference>
<dbReference type="CDD" id="cd00342">
    <property type="entry name" value="gram_neg_porins"/>
    <property type="match status" value="1"/>
</dbReference>
<keyword evidence="10" id="KW-0998">Cell outer membrane</keyword>
<evidence type="ECO:0000256" key="8">
    <source>
        <dbReference type="ARBA" id="ARBA00023114"/>
    </source>
</evidence>
<evidence type="ECO:0000256" key="4">
    <source>
        <dbReference type="ARBA" id="ARBA00022452"/>
    </source>
</evidence>
<gene>
    <name evidence="13" type="ORF">GM668_07295</name>
</gene>
<dbReference type="PANTHER" id="PTHR34501">
    <property type="entry name" value="PROTEIN YDDL-RELATED"/>
    <property type="match status" value="1"/>
</dbReference>
<keyword evidence="4" id="KW-1134">Transmembrane beta strand</keyword>
<evidence type="ECO:0000313" key="13">
    <source>
        <dbReference type="EMBL" id="MTW01892.1"/>
    </source>
</evidence>
<dbReference type="PRINTS" id="PR00184">
    <property type="entry name" value="NEISSPPORIN"/>
</dbReference>
<name>A0A6L6PYV0_9BURK</name>
<evidence type="ECO:0000256" key="6">
    <source>
        <dbReference type="ARBA" id="ARBA00022729"/>
    </source>
</evidence>